<comment type="caution">
    <text evidence="1">The sequence shown here is derived from an EMBL/GenBank/DDBJ whole genome shotgun (WGS) entry which is preliminary data.</text>
</comment>
<protein>
    <submittedName>
        <fullName evidence="1">Uncharacterized protein</fullName>
    </submittedName>
</protein>
<proteinExistence type="predicted"/>
<accession>A0ACB9AB04</accession>
<sequence length="450" mass="50879">MAISKLFVRYSRRQLHTIVSRDIVKPSSPTPSHRKTYNLSLLDQLSVNAYTPIVTFFPSSGIHQNADYKTTELRNSLSQTLTKYYPFAGRMSRIGQTFVDCNDNGVDFIVATNDSTLSDFLQKSDHKDLDQLIPDDLIWFKPNHRVKNDENSITRPIIGVQITHFACGGVAVAASLSHKVGDASSLFNFVNHWAIVTRNKDASDINPSFITNYQPRNIKVPEILPERYEGDDCVTRSFVFPNSKKNDLKALAMAKAKEFGQPITNPTYAEGLTWLIHNCTTAAATKTNSGTFKPTGLGTIINMRNNFIEPLPETTIGNIYQMMDFPTRNESEMTPNMIIGELQKRKAEVRSIRNLESMMGMIAEMYSETGMLERWKKVHTYYIYSFLNRFPAYGIDFGWGKPVKVSVAGTQKNVTLFMASPNEEGIEALVSLQRRDMEIFQNDPMLLAFC</sequence>
<keyword evidence="2" id="KW-1185">Reference proteome</keyword>
<organism evidence="1 2">
    <name type="scientific">Arctium lappa</name>
    <name type="common">Greater burdock</name>
    <name type="synonym">Lappa major</name>
    <dbReference type="NCBI Taxonomy" id="4217"/>
    <lineage>
        <taxon>Eukaryota</taxon>
        <taxon>Viridiplantae</taxon>
        <taxon>Streptophyta</taxon>
        <taxon>Embryophyta</taxon>
        <taxon>Tracheophyta</taxon>
        <taxon>Spermatophyta</taxon>
        <taxon>Magnoliopsida</taxon>
        <taxon>eudicotyledons</taxon>
        <taxon>Gunneridae</taxon>
        <taxon>Pentapetalae</taxon>
        <taxon>asterids</taxon>
        <taxon>campanulids</taxon>
        <taxon>Asterales</taxon>
        <taxon>Asteraceae</taxon>
        <taxon>Carduoideae</taxon>
        <taxon>Cardueae</taxon>
        <taxon>Arctiinae</taxon>
        <taxon>Arctium</taxon>
    </lineage>
</organism>
<reference evidence="2" key="1">
    <citation type="journal article" date="2022" name="Mol. Ecol. Resour.">
        <title>The genomes of chicory, endive, great burdock and yacon provide insights into Asteraceae palaeo-polyploidization history and plant inulin production.</title>
        <authorList>
            <person name="Fan W."/>
            <person name="Wang S."/>
            <person name="Wang H."/>
            <person name="Wang A."/>
            <person name="Jiang F."/>
            <person name="Liu H."/>
            <person name="Zhao H."/>
            <person name="Xu D."/>
            <person name="Zhang Y."/>
        </authorList>
    </citation>
    <scope>NUCLEOTIDE SEQUENCE [LARGE SCALE GENOMIC DNA]</scope>
    <source>
        <strain evidence="2">cv. Niubang</strain>
    </source>
</reference>
<evidence type="ECO:0000313" key="1">
    <source>
        <dbReference type="EMBL" id="KAI3706921.1"/>
    </source>
</evidence>
<reference evidence="1 2" key="2">
    <citation type="journal article" date="2022" name="Mol. Ecol. Resour.">
        <title>The genomes of chicory, endive, great burdock and yacon provide insights into Asteraceae paleo-polyploidization history and plant inulin production.</title>
        <authorList>
            <person name="Fan W."/>
            <person name="Wang S."/>
            <person name="Wang H."/>
            <person name="Wang A."/>
            <person name="Jiang F."/>
            <person name="Liu H."/>
            <person name="Zhao H."/>
            <person name="Xu D."/>
            <person name="Zhang Y."/>
        </authorList>
    </citation>
    <scope>NUCLEOTIDE SEQUENCE [LARGE SCALE GENOMIC DNA]</scope>
    <source>
        <strain evidence="2">cv. Niubang</strain>
    </source>
</reference>
<dbReference type="Proteomes" id="UP001055879">
    <property type="component" value="Linkage Group LG08"/>
</dbReference>
<name>A0ACB9AB04_ARCLA</name>
<gene>
    <name evidence="1" type="ORF">L6452_25007</name>
</gene>
<dbReference type="EMBL" id="CM042054">
    <property type="protein sequence ID" value="KAI3706921.1"/>
    <property type="molecule type" value="Genomic_DNA"/>
</dbReference>
<evidence type="ECO:0000313" key="2">
    <source>
        <dbReference type="Proteomes" id="UP001055879"/>
    </source>
</evidence>